<dbReference type="Gene3D" id="2.60.120.10">
    <property type="entry name" value="Jelly Rolls"/>
    <property type="match status" value="4"/>
</dbReference>
<dbReference type="Proteomes" id="UP001189429">
    <property type="component" value="Unassembled WGS sequence"/>
</dbReference>
<reference evidence="3" key="1">
    <citation type="submission" date="2023-10" db="EMBL/GenBank/DDBJ databases">
        <authorList>
            <person name="Chen Y."/>
            <person name="Shah S."/>
            <person name="Dougan E. K."/>
            <person name="Thang M."/>
            <person name="Chan C."/>
        </authorList>
    </citation>
    <scope>NUCLEOTIDE SEQUENCE [LARGE SCALE GENOMIC DNA]</scope>
</reference>
<evidence type="ECO:0000256" key="1">
    <source>
        <dbReference type="SAM" id="MobiDB-lite"/>
    </source>
</evidence>
<evidence type="ECO:0000259" key="2">
    <source>
        <dbReference type="PROSITE" id="PS50042"/>
    </source>
</evidence>
<name>A0ABN9WKT4_9DINO</name>
<comment type="caution">
    <text evidence="3">The sequence shown here is derived from an EMBL/GenBank/DDBJ whole genome shotgun (WGS) entry which is preliminary data.</text>
</comment>
<dbReference type="PANTHER" id="PTHR24567:SF26">
    <property type="entry name" value="REGULATORY PROTEIN YEIL"/>
    <property type="match status" value="1"/>
</dbReference>
<dbReference type="InterPro" id="IPR018490">
    <property type="entry name" value="cNMP-bd_dom_sf"/>
</dbReference>
<dbReference type="InterPro" id="IPR014710">
    <property type="entry name" value="RmlC-like_jellyroll"/>
</dbReference>
<keyword evidence="4" id="KW-1185">Reference proteome</keyword>
<dbReference type="EMBL" id="CAUYUJ010018734">
    <property type="protein sequence ID" value="CAK0885933.1"/>
    <property type="molecule type" value="Genomic_DNA"/>
</dbReference>
<evidence type="ECO:0000313" key="3">
    <source>
        <dbReference type="EMBL" id="CAK0885933.1"/>
    </source>
</evidence>
<dbReference type="CDD" id="cd00038">
    <property type="entry name" value="CAP_ED"/>
    <property type="match status" value="2"/>
</dbReference>
<feature type="compositionally biased region" description="Basic and acidic residues" evidence="1">
    <location>
        <begin position="272"/>
        <end position="282"/>
    </location>
</feature>
<feature type="domain" description="Cyclic nucleotide-binding" evidence="2">
    <location>
        <begin position="101"/>
        <end position="208"/>
    </location>
</feature>
<dbReference type="SUPFAM" id="SSF51206">
    <property type="entry name" value="cAMP-binding domain-like"/>
    <property type="match status" value="4"/>
</dbReference>
<evidence type="ECO:0000313" key="4">
    <source>
        <dbReference type="Proteomes" id="UP001189429"/>
    </source>
</evidence>
<dbReference type="InterPro" id="IPR000595">
    <property type="entry name" value="cNMP-bd_dom"/>
</dbReference>
<feature type="domain" description="Cyclic nucleotide-binding" evidence="2">
    <location>
        <begin position="1"/>
        <end position="59"/>
    </location>
</feature>
<gene>
    <name evidence="3" type="ORF">PCOR1329_LOCUS67415</name>
</gene>
<sequence>MFVLLGGMVVAERDGRQLARMSPGASFGELAMLGVSAERAVTVRAMTFCFVVGVPRSAFFGALERHPDQEEHFNEVLSGSEYTTGVMWPCLRDVPVRLLYLLDLYAERKSLAEGDGSLGEALLDEAAVLLVDGEVGLFDERGEQASATLTAGQCYNEQILAGAPAQLAFTLVPLTHCQVRILSRQTWDKVMAEFDDERGRVEAAVLRYKAEQGERSLGHAPGGAGALRASVAFFHAASEDFMASVRALMQTRLFLPGERVTSRGGLGGLAPRGEHGPKPGREELDEDGEPTLYLLLDGEAYRDDKAGSSLVSPGEAFGEAALLGVARASPGPWRAGSTACTVQVLAQSALQEVLRRHPREQGLLAKLCGEVAEIGSESIAQQLRRCRLMRELDGKFAEEIAVGAEIVLFAPGSTVIQHGDHCELGSTPLHLLLAGRVWMESQLGIVYTVVQAGDTFGEAGAFGMTEEYSSTAHVYQDGIACCARFAGDSVREALDRHPSTWEPLAQYVEGQEKTHADIESSRFKWLQEVAVPALASIPFLSRCPKDFLNSVASTLTESPYARGDTISKLGETTRAMIVVLSGSVDLVAKSGVSVGRLHAGASFGEAAALGLFPAFTCAVVAAERCRVLTVPE</sequence>
<dbReference type="Pfam" id="PF00027">
    <property type="entry name" value="cNMP_binding"/>
    <property type="match status" value="2"/>
</dbReference>
<feature type="domain" description="Cyclic nucleotide-binding" evidence="2">
    <location>
        <begin position="539"/>
        <end position="632"/>
    </location>
</feature>
<feature type="region of interest" description="Disordered" evidence="1">
    <location>
        <begin position="264"/>
        <end position="287"/>
    </location>
</feature>
<protein>
    <recommendedName>
        <fullName evidence="2">Cyclic nucleotide-binding domain-containing protein</fullName>
    </recommendedName>
</protein>
<dbReference type="InterPro" id="IPR050397">
    <property type="entry name" value="Env_Response_Regulators"/>
</dbReference>
<dbReference type="PANTHER" id="PTHR24567">
    <property type="entry name" value="CRP FAMILY TRANSCRIPTIONAL REGULATORY PROTEIN"/>
    <property type="match status" value="1"/>
</dbReference>
<dbReference type="PROSITE" id="PS50042">
    <property type="entry name" value="CNMP_BINDING_3"/>
    <property type="match status" value="3"/>
</dbReference>
<feature type="non-terminal residue" evidence="3">
    <location>
        <position position="632"/>
    </location>
</feature>
<organism evidence="3 4">
    <name type="scientific">Prorocentrum cordatum</name>
    <dbReference type="NCBI Taxonomy" id="2364126"/>
    <lineage>
        <taxon>Eukaryota</taxon>
        <taxon>Sar</taxon>
        <taxon>Alveolata</taxon>
        <taxon>Dinophyceae</taxon>
        <taxon>Prorocentrales</taxon>
        <taxon>Prorocentraceae</taxon>
        <taxon>Prorocentrum</taxon>
    </lineage>
</organism>
<proteinExistence type="predicted"/>
<accession>A0ABN9WKT4</accession>